<name>A0A9Q3BG22_9BASI</name>
<accession>A0A9Q3BG22</accession>
<dbReference type="AlphaFoldDB" id="A0A9Q3BG22"/>
<dbReference type="Pfam" id="PF17921">
    <property type="entry name" value="Integrase_H2C2"/>
    <property type="match status" value="1"/>
</dbReference>
<evidence type="ECO:0000259" key="1">
    <source>
        <dbReference type="Pfam" id="PF17921"/>
    </source>
</evidence>
<protein>
    <recommendedName>
        <fullName evidence="1">Integrase zinc-binding domain-containing protein</fullName>
    </recommendedName>
</protein>
<dbReference type="EMBL" id="AVOT02000812">
    <property type="protein sequence ID" value="MBW0464555.1"/>
    <property type="molecule type" value="Genomic_DNA"/>
</dbReference>
<feature type="domain" description="Integrase zinc-binding" evidence="1">
    <location>
        <begin position="9"/>
        <end position="61"/>
    </location>
</feature>
<dbReference type="Proteomes" id="UP000765509">
    <property type="component" value="Unassembled WGS sequence"/>
</dbReference>
<dbReference type="InterPro" id="IPR041588">
    <property type="entry name" value="Integrase_H2C2"/>
</dbReference>
<proteinExistence type="predicted"/>
<dbReference type="Gene3D" id="1.10.340.70">
    <property type="match status" value="1"/>
</dbReference>
<organism evidence="2 3">
    <name type="scientific">Austropuccinia psidii MF-1</name>
    <dbReference type="NCBI Taxonomy" id="1389203"/>
    <lineage>
        <taxon>Eukaryota</taxon>
        <taxon>Fungi</taxon>
        <taxon>Dikarya</taxon>
        <taxon>Basidiomycota</taxon>
        <taxon>Pucciniomycotina</taxon>
        <taxon>Pucciniomycetes</taxon>
        <taxon>Pucciniales</taxon>
        <taxon>Sphaerophragmiaceae</taxon>
        <taxon>Austropuccinia</taxon>
    </lineage>
</organism>
<evidence type="ECO:0000313" key="2">
    <source>
        <dbReference type="EMBL" id="MBW0464555.1"/>
    </source>
</evidence>
<keyword evidence="3" id="KW-1185">Reference proteome</keyword>
<sequence>MKLYGRLIINTILYEFHDSIYSEHLSEDSTIENVKNCSEWPSWRKETIEYLNTCDEFQNSNRITAKEFGFMVHIQEPQCLWDVVHMYWVAELTPSGYISYDACLVILERYRKTPIFLPFNEDDTAMDTAFLL</sequence>
<gene>
    <name evidence="2" type="ORF">O181_004270</name>
</gene>
<comment type="caution">
    <text evidence="2">The sequence shown here is derived from an EMBL/GenBank/DDBJ whole genome shotgun (WGS) entry which is preliminary data.</text>
</comment>
<evidence type="ECO:0000313" key="3">
    <source>
        <dbReference type="Proteomes" id="UP000765509"/>
    </source>
</evidence>
<reference evidence="2" key="1">
    <citation type="submission" date="2021-03" db="EMBL/GenBank/DDBJ databases">
        <title>Draft genome sequence of rust myrtle Austropuccinia psidii MF-1, a brazilian biotype.</title>
        <authorList>
            <person name="Quecine M.C."/>
            <person name="Pachon D.M.R."/>
            <person name="Bonatelli M.L."/>
            <person name="Correr F.H."/>
            <person name="Franceschini L.M."/>
            <person name="Leite T.F."/>
            <person name="Margarido G.R.A."/>
            <person name="Almeida C.A."/>
            <person name="Ferrarezi J.A."/>
            <person name="Labate C.A."/>
        </authorList>
    </citation>
    <scope>NUCLEOTIDE SEQUENCE</scope>
    <source>
        <strain evidence="2">MF-1</strain>
    </source>
</reference>